<reference evidence="1 2" key="1">
    <citation type="submission" date="2016-10" db="EMBL/GenBank/DDBJ databases">
        <authorList>
            <person name="Varghese N."/>
            <person name="Submissions S."/>
        </authorList>
    </citation>
    <scope>NUCLEOTIDE SEQUENCE [LARGE SCALE GENOMIC DNA]</scope>
    <source>
        <strain evidence="1 2">DSM 17997</strain>
    </source>
</reference>
<evidence type="ECO:0000313" key="2">
    <source>
        <dbReference type="Proteomes" id="UP000199663"/>
    </source>
</evidence>
<accession>A0A1H3M960</accession>
<evidence type="ECO:0000313" key="1">
    <source>
        <dbReference type="EMBL" id="SDY73250.1"/>
    </source>
</evidence>
<keyword evidence="2" id="KW-1185">Reference proteome</keyword>
<dbReference type="PROSITE" id="PS51257">
    <property type="entry name" value="PROKAR_LIPOPROTEIN"/>
    <property type="match status" value="1"/>
</dbReference>
<dbReference type="EMBL" id="FNQC01000002">
    <property type="protein sequence ID" value="SDY73250.1"/>
    <property type="molecule type" value="Genomic_DNA"/>
</dbReference>
<dbReference type="Gene3D" id="2.120.10.30">
    <property type="entry name" value="TolB, C-terminal domain"/>
    <property type="match status" value="1"/>
</dbReference>
<gene>
    <name evidence="1" type="ORF">SAMN05444412_102399</name>
</gene>
<organism evidence="1 2">
    <name type="scientific">Rhodonellum ikkaensis</name>
    <dbReference type="NCBI Taxonomy" id="336829"/>
    <lineage>
        <taxon>Bacteria</taxon>
        <taxon>Pseudomonadati</taxon>
        <taxon>Bacteroidota</taxon>
        <taxon>Cytophagia</taxon>
        <taxon>Cytophagales</taxon>
        <taxon>Cytophagaceae</taxon>
        <taxon>Rhodonellum</taxon>
    </lineage>
</organism>
<dbReference type="Pfam" id="PF17170">
    <property type="entry name" value="DUF5128"/>
    <property type="match status" value="1"/>
</dbReference>
<dbReference type="InterPro" id="IPR011042">
    <property type="entry name" value="6-blade_b-propeller_TolB-like"/>
</dbReference>
<dbReference type="Proteomes" id="UP000199663">
    <property type="component" value="Unassembled WGS sequence"/>
</dbReference>
<proteinExistence type="predicted"/>
<protein>
    <submittedName>
        <fullName evidence="1">6-bladed beta-propeller protein</fullName>
    </submittedName>
</protein>
<dbReference type="RefSeq" id="WP_019596820.1">
    <property type="nucleotide sequence ID" value="NZ_FNQC01000002.1"/>
</dbReference>
<sequence>MKHLNLILFGFLVLLSCNQSNQGPYSDLDLKTIQVNNENDILPEGTLSLESTVPLEFCEDCIVGMVDKILVDDSGYYVLDKTITKSITKFGKEGQFIFRIESQGDGLGKYILPFDFELDIEKDAIAILDVNQRKVLFFQSSNGEFINESRYGEFQAMRFSHVGGDQYAFHLDGREFGEGKHDLGIIADIHKKEILNAGVFDFGNTDYMAVDQEFTRGSLGVLFAKSMNDTVYQVTEKGYQPKFVFDFGNRKITDDIRNADVMEARQKIMTTSPFFHWGRVFENREWVFFLWSGDNGERRLSAFNQKENKNYGIESEELSAKNLFHVDENRVYAFLNPEEYSEKSLVDNPDKDRNPTILIFSLN</sequence>
<name>A0A1H3M960_9BACT</name>
<comment type="caution">
    <text evidence="1">The sequence shown here is derived from an EMBL/GenBank/DDBJ whole genome shotgun (WGS) entry which is preliminary data.</text>
</comment>